<evidence type="ECO:0000313" key="1">
    <source>
        <dbReference type="EMBL" id="AGO85222.1"/>
    </source>
</evidence>
<sequence>MKKALYERRCKILDEHRVRAIPWDGKQWPAGLDHYGVVRTRPEALQDLLWTCCKESTFYGEPRNGSRGWGGYLIEIGREDSHTRAFFALPHSPMNGYRGDQNWDDGREKQDVHVFTEDAGGIDAVKALLLRLPETVDWWPRKFTLTEIDALVRAEIQRRFEAGANAD</sequence>
<protein>
    <submittedName>
        <fullName evidence="1">Uncharacterized protein</fullName>
    </submittedName>
</protein>
<name>S4W3J0_9VIRU</name>
<organism evidence="1 2">
    <name type="scientific">Pandoravirus salinus</name>
    <dbReference type="NCBI Taxonomy" id="1349410"/>
    <lineage>
        <taxon>Viruses</taxon>
        <taxon>Pandoravirus</taxon>
    </lineage>
</organism>
<dbReference type="EMBL" id="KC977571">
    <property type="protein sequence ID" value="AGO85222.1"/>
    <property type="molecule type" value="Genomic_DNA"/>
</dbReference>
<keyword evidence="2" id="KW-1185">Reference proteome</keyword>
<dbReference type="GeneID" id="16607009"/>
<dbReference type="KEGG" id="vg:16607009"/>
<gene>
    <name evidence="1" type="ORF">psal_cds_1032</name>
</gene>
<dbReference type="Proteomes" id="UP000204584">
    <property type="component" value="Segment"/>
</dbReference>
<reference evidence="1 2" key="1">
    <citation type="journal article" date="2013" name="Science">
        <title>Pandoraviruses: amoeba viruses with genomes up to 2.5 Mb reaching that of parasitic eukaryotes.</title>
        <authorList>
            <person name="Philippe N."/>
            <person name="Legendre M."/>
            <person name="Doutre G."/>
            <person name="Coute Y."/>
            <person name="Poirot O."/>
            <person name="Lescot M."/>
            <person name="Arslan D."/>
            <person name="Seltzer V."/>
            <person name="Bertaux L."/>
            <person name="Bruley C."/>
            <person name="Garin J."/>
            <person name="Claverie J.M."/>
            <person name="Abergel C."/>
        </authorList>
    </citation>
    <scope>NUCLEOTIDE SEQUENCE [LARGE SCALE GENOMIC DNA]</scope>
</reference>
<evidence type="ECO:0000313" key="2">
    <source>
        <dbReference type="Proteomes" id="UP000204584"/>
    </source>
</evidence>
<accession>S4W3J0</accession>
<dbReference type="RefSeq" id="YP_008438296.1">
    <property type="nucleotide sequence ID" value="NC_022098.1"/>
</dbReference>
<proteinExistence type="predicted"/>